<dbReference type="KEGG" id="glt:GlitD10_1893"/>
<dbReference type="PIRSF" id="PIRSF016919">
    <property type="entry name" value="HupE_UreJ"/>
    <property type="match status" value="1"/>
</dbReference>
<dbReference type="Pfam" id="PF04955">
    <property type="entry name" value="HupE_UreJ"/>
    <property type="match status" value="1"/>
</dbReference>
<evidence type="ECO:0000313" key="3">
    <source>
        <dbReference type="Proteomes" id="UP000180235"/>
    </source>
</evidence>
<dbReference type="Proteomes" id="UP000180235">
    <property type="component" value="Chromosome"/>
</dbReference>
<reference evidence="2 3" key="1">
    <citation type="submission" date="2016-10" db="EMBL/GenBank/DDBJ databases">
        <title>Description of Gloeomargarita lithophora gen. nov., sp. nov., a thylakoid-bearing basal-branching cyanobacterium with intracellular carbonates, and proposal for Gloeomargaritales ord. nov.</title>
        <authorList>
            <person name="Moreira D."/>
            <person name="Tavera R."/>
            <person name="Benzerara K."/>
            <person name="Skouri-Panet F."/>
            <person name="Couradeau E."/>
            <person name="Gerard E."/>
            <person name="Loussert C."/>
            <person name="Novelo E."/>
            <person name="Zivanovic Y."/>
            <person name="Lopez-Garcia P."/>
        </authorList>
    </citation>
    <scope>NUCLEOTIDE SEQUENCE [LARGE SCALE GENOMIC DNA]</scope>
    <source>
        <strain evidence="2 3">D10</strain>
    </source>
</reference>
<sequence>MILQMRSRLILLFALGWWLFIAPAALAHVQAGATHGFWHGLEHPLGGLDHLLAMVAVGLWAVELGGVALWAVPLAFIGVMTLGAIGGLVGLPLPLVEPAIIASDVIFGLLVLLGTRLPLYASAPLVGFLALFHGYAHGTEMPGDVSGWSYGLGFALATLGLNGLGLLAGEFIRRYCPPVTMRWAGGAILVGALYVVTQALGGG</sequence>
<feature type="transmembrane region" description="Helical" evidence="1">
    <location>
        <begin position="119"/>
        <end position="136"/>
    </location>
</feature>
<organism evidence="2 3">
    <name type="scientific">Gloeomargarita lithophora Alchichica-D10</name>
    <dbReference type="NCBI Taxonomy" id="1188229"/>
    <lineage>
        <taxon>Bacteria</taxon>
        <taxon>Bacillati</taxon>
        <taxon>Cyanobacteriota</taxon>
        <taxon>Cyanophyceae</taxon>
        <taxon>Gloeomargaritales</taxon>
        <taxon>Gloeomargaritaceae</taxon>
        <taxon>Gloeomargarita</taxon>
    </lineage>
</organism>
<dbReference type="STRING" id="1188229.GlitD10_1893"/>
<dbReference type="InterPro" id="IPR007038">
    <property type="entry name" value="HupE_UreJ"/>
</dbReference>
<evidence type="ECO:0000313" key="2">
    <source>
        <dbReference type="EMBL" id="APB34219.1"/>
    </source>
</evidence>
<feature type="transmembrane region" description="Helical" evidence="1">
    <location>
        <begin position="148"/>
        <end position="169"/>
    </location>
</feature>
<feature type="transmembrane region" description="Helical" evidence="1">
    <location>
        <begin position="181"/>
        <end position="201"/>
    </location>
</feature>
<protein>
    <submittedName>
        <fullName evidence="2">HupE/UreJ protein</fullName>
    </submittedName>
</protein>
<accession>A0A1J0AE94</accession>
<evidence type="ECO:0000256" key="1">
    <source>
        <dbReference type="SAM" id="Phobius"/>
    </source>
</evidence>
<keyword evidence="1" id="KW-0812">Transmembrane</keyword>
<proteinExistence type="predicted"/>
<dbReference type="EMBL" id="CP017675">
    <property type="protein sequence ID" value="APB34219.1"/>
    <property type="molecule type" value="Genomic_DNA"/>
</dbReference>
<gene>
    <name evidence="2" type="primary">ureJ-2</name>
    <name evidence="2" type="ORF">GlitD10_1893</name>
</gene>
<keyword evidence="1" id="KW-1133">Transmembrane helix</keyword>
<keyword evidence="3" id="KW-1185">Reference proteome</keyword>
<feature type="transmembrane region" description="Helical" evidence="1">
    <location>
        <begin position="69"/>
        <end position="89"/>
    </location>
</feature>
<keyword evidence="1" id="KW-0472">Membrane</keyword>
<name>A0A1J0AE94_9CYAN</name>
<dbReference type="AlphaFoldDB" id="A0A1J0AE94"/>
<dbReference type="RefSeq" id="WP_172819657.1">
    <property type="nucleotide sequence ID" value="NZ_CP017675.1"/>
</dbReference>